<dbReference type="PATRIC" id="fig|1629550.3.peg.1663"/>
<dbReference type="OrthoDB" id="9784365at2"/>
<evidence type="ECO:0000256" key="1">
    <source>
        <dbReference type="ARBA" id="ARBA00001947"/>
    </source>
</evidence>
<keyword evidence="6" id="KW-0479">Metal-binding</keyword>
<comment type="cofactor">
    <cofactor evidence="1">
        <name>Zn(2+)</name>
        <dbReference type="ChEBI" id="CHEBI:29105"/>
    </cofactor>
</comment>
<protein>
    <recommendedName>
        <fullName evidence="4 10">Phosphate propanoyltransferase</fullName>
        <ecNumber evidence="3 10">2.3.1.222</ecNumber>
    </recommendedName>
</protein>
<evidence type="ECO:0000256" key="4">
    <source>
        <dbReference type="ARBA" id="ARBA00020837"/>
    </source>
</evidence>
<dbReference type="Pfam" id="PF06130">
    <property type="entry name" value="PTAC"/>
    <property type="match status" value="1"/>
</dbReference>
<keyword evidence="8 10" id="KW-0012">Acyltransferase</keyword>
<gene>
    <name evidence="11" type="ORF">VN21_11045</name>
</gene>
<dbReference type="GO" id="GO:0016747">
    <property type="term" value="F:acyltransferase activity, transferring groups other than amino-acyl groups"/>
    <property type="evidence" value="ECO:0007669"/>
    <property type="project" value="InterPro"/>
</dbReference>
<evidence type="ECO:0000313" key="12">
    <source>
        <dbReference type="Proteomes" id="UP000034407"/>
    </source>
</evidence>
<evidence type="ECO:0000256" key="3">
    <source>
        <dbReference type="ARBA" id="ARBA00012206"/>
    </source>
</evidence>
<dbReference type="GeneID" id="67473684"/>
<dbReference type="GO" id="GO:0046872">
    <property type="term" value="F:metal ion binding"/>
    <property type="evidence" value="ECO:0007669"/>
    <property type="project" value="UniProtKB-KW"/>
</dbReference>
<dbReference type="AlphaFoldDB" id="A0A0M3DFG2"/>
<comment type="caution">
    <text evidence="11">The sequence shown here is derived from an EMBL/GenBank/DDBJ whole genome shotgun (WGS) entry which is preliminary data.</text>
</comment>
<evidence type="ECO:0000256" key="2">
    <source>
        <dbReference type="ARBA" id="ARBA00007342"/>
    </source>
</evidence>
<accession>A0A0M3DFG2</accession>
<keyword evidence="12" id="KW-1185">Reference proteome</keyword>
<dbReference type="UniPathway" id="UPA00621"/>
<keyword evidence="7" id="KW-0862">Zinc</keyword>
<comment type="similarity">
    <text evidence="2 10">Belongs to the PduL family.</text>
</comment>
<comment type="pathway">
    <text evidence="10">Polyol metabolism; 1,2-propanediol degradation.</text>
</comment>
<dbReference type="NCBIfam" id="NF011652">
    <property type="entry name" value="PRK15070.1"/>
    <property type="match status" value="1"/>
</dbReference>
<evidence type="ECO:0000256" key="10">
    <source>
        <dbReference type="PIRNR" id="PIRNR010130"/>
    </source>
</evidence>
<dbReference type="PIRSF" id="PIRSF010130">
    <property type="entry name" value="PduL"/>
    <property type="match status" value="1"/>
</dbReference>
<evidence type="ECO:0000313" key="11">
    <source>
        <dbReference type="EMBL" id="KKY00998.1"/>
    </source>
</evidence>
<dbReference type="PANTHER" id="PTHR39453:SF1">
    <property type="entry name" value="PHOSPHATE PROPANOYLTRANSFERASE"/>
    <property type="match status" value="1"/>
</dbReference>
<reference evidence="11 12" key="1">
    <citation type="submission" date="2015-04" db="EMBL/GenBank/DDBJ databases">
        <title>Microcin producing Clostridium sp. JC272T.</title>
        <authorList>
            <person name="Jyothsna T."/>
            <person name="Sasikala C."/>
            <person name="Ramana C."/>
        </authorList>
    </citation>
    <scope>NUCLEOTIDE SEQUENCE [LARGE SCALE GENOMIC DNA]</scope>
    <source>
        <strain evidence="11 12">JC272</strain>
    </source>
</reference>
<dbReference type="InterPro" id="IPR008300">
    <property type="entry name" value="PTAC"/>
</dbReference>
<dbReference type="EC" id="2.3.1.222" evidence="3 10"/>
<evidence type="ECO:0000256" key="9">
    <source>
        <dbReference type="ARBA" id="ARBA00047589"/>
    </source>
</evidence>
<evidence type="ECO:0000256" key="7">
    <source>
        <dbReference type="ARBA" id="ARBA00022833"/>
    </source>
</evidence>
<dbReference type="PANTHER" id="PTHR39453">
    <property type="entry name" value="PHOSPHATE PROPANOYLTRANSFERASE"/>
    <property type="match status" value="1"/>
</dbReference>
<dbReference type="Proteomes" id="UP000034407">
    <property type="component" value="Unassembled WGS sequence"/>
</dbReference>
<dbReference type="RefSeq" id="WP_021430061.1">
    <property type="nucleotide sequence ID" value="NZ_JBCLWQ010000002.1"/>
</dbReference>
<evidence type="ECO:0000256" key="5">
    <source>
        <dbReference type="ARBA" id="ARBA00022679"/>
    </source>
</evidence>
<name>A0A0M3DFG2_9FIRM</name>
<comment type="catalytic activity">
    <reaction evidence="9 10">
        <text>propanoyl-CoA + phosphate = propanoyl phosphate + CoA</text>
        <dbReference type="Rhea" id="RHEA:28046"/>
        <dbReference type="ChEBI" id="CHEBI:43474"/>
        <dbReference type="ChEBI" id="CHEBI:57287"/>
        <dbReference type="ChEBI" id="CHEBI:57392"/>
        <dbReference type="ChEBI" id="CHEBI:58933"/>
        <dbReference type="EC" id="2.3.1.222"/>
    </reaction>
</comment>
<keyword evidence="5 10" id="KW-0808">Transferase</keyword>
<evidence type="ECO:0000256" key="8">
    <source>
        <dbReference type="ARBA" id="ARBA00023315"/>
    </source>
</evidence>
<evidence type="ECO:0000256" key="6">
    <source>
        <dbReference type="ARBA" id="ARBA00022723"/>
    </source>
</evidence>
<dbReference type="GO" id="GO:0051144">
    <property type="term" value="P:1,2-propanediol catabolic process"/>
    <property type="evidence" value="ECO:0007669"/>
    <property type="project" value="UniProtKB-UniPathway"/>
</dbReference>
<comment type="function">
    <text evidence="10">Involved in 1,2-propanediol (1,2-PD) degradation by catalyzing the conversion of propanoyl-CoA to propanoyl-phosphate.</text>
</comment>
<dbReference type="EMBL" id="LBBT01000222">
    <property type="protein sequence ID" value="KKY00998.1"/>
    <property type="molecule type" value="Genomic_DNA"/>
</dbReference>
<proteinExistence type="inferred from homology"/>
<organism evidence="11 12">
    <name type="scientific">Paraclostridium benzoelyticum</name>
    <dbReference type="NCBI Taxonomy" id="1629550"/>
    <lineage>
        <taxon>Bacteria</taxon>
        <taxon>Bacillati</taxon>
        <taxon>Bacillota</taxon>
        <taxon>Clostridia</taxon>
        <taxon>Peptostreptococcales</taxon>
        <taxon>Peptostreptococcaceae</taxon>
        <taxon>Paraclostridium</taxon>
    </lineage>
</organism>
<sequence length="189" mass="20165">MKLPIALSNKHVHLSQADIETLFGAGHQLVEFKPLSQPGQYACEEKVDLVGPKGTIKGVRVLGPARPNTQVEISLADGFTLGVKAPIKESGDIEGTPGVKLVGPAGEVELTEGVIVASRHIHMSLDDAAKFGVKDKQIVKVRTFGPRSIVFENVLVRANANFALEMHVDVEEGNAAAVRNGDMVELIAE</sequence>